<dbReference type="CDD" id="cd00761">
    <property type="entry name" value="Glyco_tranf_GTA_type"/>
    <property type="match status" value="1"/>
</dbReference>
<accession>A0ABP8I1E0</accession>
<dbReference type="RefSeq" id="WP_345233623.1">
    <property type="nucleotide sequence ID" value="NZ_BAABGZ010000010.1"/>
</dbReference>
<proteinExistence type="predicted"/>
<protein>
    <submittedName>
        <fullName evidence="2">Glycosyltransferase</fullName>
    </submittedName>
</protein>
<dbReference type="EMBL" id="BAABGZ010000010">
    <property type="protein sequence ID" value="GAA4349172.1"/>
    <property type="molecule type" value="Genomic_DNA"/>
</dbReference>
<comment type="caution">
    <text evidence="2">The sequence shown here is derived from an EMBL/GenBank/DDBJ whole genome shotgun (WGS) entry which is preliminary data.</text>
</comment>
<dbReference type="InterPro" id="IPR029044">
    <property type="entry name" value="Nucleotide-diphossugar_trans"/>
</dbReference>
<dbReference type="PANTHER" id="PTHR43685">
    <property type="entry name" value="GLYCOSYLTRANSFERASE"/>
    <property type="match status" value="1"/>
</dbReference>
<reference evidence="3" key="1">
    <citation type="journal article" date="2019" name="Int. J. Syst. Evol. Microbiol.">
        <title>The Global Catalogue of Microorganisms (GCM) 10K type strain sequencing project: providing services to taxonomists for standard genome sequencing and annotation.</title>
        <authorList>
            <consortium name="The Broad Institute Genomics Platform"/>
            <consortium name="The Broad Institute Genome Sequencing Center for Infectious Disease"/>
            <person name="Wu L."/>
            <person name="Ma J."/>
        </authorList>
    </citation>
    <scope>NUCLEOTIDE SEQUENCE [LARGE SCALE GENOMIC DNA]</scope>
    <source>
        <strain evidence="3">JCM 17923</strain>
    </source>
</reference>
<dbReference type="Gene3D" id="3.90.550.10">
    <property type="entry name" value="Spore Coat Polysaccharide Biosynthesis Protein SpsA, Chain A"/>
    <property type="match status" value="1"/>
</dbReference>
<dbReference type="InterPro" id="IPR050834">
    <property type="entry name" value="Glycosyltransf_2"/>
</dbReference>
<dbReference type="SUPFAM" id="SSF53448">
    <property type="entry name" value="Nucleotide-diphospho-sugar transferases"/>
    <property type="match status" value="1"/>
</dbReference>
<sequence>MEHIDGLSILIPVYNRLVGLLINQLINQATDWPGPVEIRLLDDGSAEEYRRQNRSLAERQNVIYQEHTQNVGRAAIRNQLAQAAKYEWLLLLDNDSLLPDAQFLARYAAAREKASVLIGGTCYEAAPPPDPALHLRWRYGQAREARPAATRQTVPYAQLTINNALLRAEVLHRYPLDERLTGYGHEDTKFGVELAAGRVSVLHVDNPVLHDGLEPAATFLAKSEQAVRNLARVYQEDGLGTESRLLQTALRLRRLGLAPVARASLKLLAPSLRRNLLSAQPSLRQLDLLKLHWLLPLL</sequence>
<evidence type="ECO:0000313" key="3">
    <source>
        <dbReference type="Proteomes" id="UP001501153"/>
    </source>
</evidence>
<name>A0ABP8I1E0_9BACT</name>
<dbReference type="PANTHER" id="PTHR43685:SF2">
    <property type="entry name" value="GLYCOSYLTRANSFERASE 2-LIKE DOMAIN-CONTAINING PROTEIN"/>
    <property type="match status" value="1"/>
</dbReference>
<organism evidence="2 3">
    <name type="scientific">Hymenobacter saemangeumensis</name>
    <dbReference type="NCBI Taxonomy" id="1084522"/>
    <lineage>
        <taxon>Bacteria</taxon>
        <taxon>Pseudomonadati</taxon>
        <taxon>Bacteroidota</taxon>
        <taxon>Cytophagia</taxon>
        <taxon>Cytophagales</taxon>
        <taxon>Hymenobacteraceae</taxon>
        <taxon>Hymenobacter</taxon>
    </lineage>
</organism>
<evidence type="ECO:0000313" key="2">
    <source>
        <dbReference type="EMBL" id="GAA4349172.1"/>
    </source>
</evidence>
<dbReference type="Pfam" id="PF00535">
    <property type="entry name" value="Glycos_transf_2"/>
    <property type="match status" value="1"/>
</dbReference>
<evidence type="ECO:0000259" key="1">
    <source>
        <dbReference type="Pfam" id="PF00535"/>
    </source>
</evidence>
<feature type="domain" description="Glycosyltransferase 2-like" evidence="1">
    <location>
        <begin position="8"/>
        <end position="132"/>
    </location>
</feature>
<dbReference type="InterPro" id="IPR001173">
    <property type="entry name" value="Glyco_trans_2-like"/>
</dbReference>
<dbReference type="Proteomes" id="UP001501153">
    <property type="component" value="Unassembled WGS sequence"/>
</dbReference>
<gene>
    <name evidence="2" type="ORF">GCM10023185_05680</name>
</gene>
<keyword evidence="3" id="KW-1185">Reference proteome</keyword>